<name>A0ABX9JKH6_9BACT</name>
<comment type="caution">
    <text evidence="1">The sequence shown here is derived from an EMBL/GenBank/DDBJ whole genome shotgun (WGS) entry which is preliminary data.</text>
</comment>
<evidence type="ECO:0000313" key="1">
    <source>
        <dbReference type="EMBL" id="REG14318.1"/>
    </source>
</evidence>
<sequence>LAVMKEDSVLACAQQEDGHIALPVKPGERELRAVLLREATASGRLVWKDGSPVASFVVNEQGWEGEDGHFSMPIRCPGTLQLEFILGDEVETPGARRFRRTVSVREEVDTDLGVIVLDGP</sequence>
<dbReference type="Proteomes" id="UP000256345">
    <property type="component" value="Unassembled WGS sequence"/>
</dbReference>
<proteinExistence type="predicted"/>
<gene>
    <name evidence="1" type="ORF">ATI61_12737</name>
</gene>
<organism evidence="1 2">
    <name type="scientific">Archangium gephyra</name>
    <dbReference type="NCBI Taxonomy" id="48"/>
    <lineage>
        <taxon>Bacteria</taxon>
        <taxon>Pseudomonadati</taxon>
        <taxon>Myxococcota</taxon>
        <taxon>Myxococcia</taxon>
        <taxon>Myxococcales</taxon>
        <taxon>Cystobacterineae</taxon>
        <taxon>Archangiaceae</taxon>
        <taxon>Archangium</taxon>
    </lineage>
</organism>
<evidence type="ECO:0000313" key="2">
    <source>
        <dbReference type="Proteomes" id="UP000256345"/>
    </source>
</evidence>
<protein>
    <submittedName>
        <fullName evidence="1">Uncharacterized protein</fullName>
    </submittedName>
</protein>
<dbReference type="EMBL" id="QUMU01000027">
    <property type="protein sequence ID" value="REG14318.1"/>
    <property type="molecule type" value="Genomic_DNA"/>
</dbReference>
<keyword evidence="2" id="KW-1185">Reference proteome</keyword>
<accession>A0ABX9JKH6</accession>
<reference evidence="1 2" key="1">
    <citation type="submission" date="2018-08" db="EMBL/GenBank/DDBJ databases">
        <title>Genomic Encyclopedia of Archaeal and Bacterial Type Strains, Phase II (KMG-II): from individual species to whole genera.</title>
        <authorList>
            <person name="Goeker M."/>
        </authorList>
    </citation>
    <scope>NUCLEOTIDE SEQUENCE [LARGE SCALE GENOMIC DNA]</scope>
    <source>
        <strain evidence="1 2">DSM 2261</strain>
    </source>
</reference>
<feature type="non-terminal residue" evidence="1">
    <location>
        <position position="1"/>
    </location>
</feature>